<reference evidence="1 2" key="1">
    <citation type="journal article" date="2019" name="Nat. Med.">
        <title>A library of human gut bacterial isolates paired with longitudinal multiomics data enables mechanistic microbiome research.</title>
        <authorList>
            <person name="Poyet M."/>
            <person name="Groussin M."/>
            <person name="Gibbons S.M."/>
            <person name="Avila-Pacheco J."/>
            <person name="Jiang X."/>
            <person name="Kearney S.M."/>
            <person name="Perrotta A.R."/>
            <person name="Berdy B."/>
            <person name="Zhao S."/>
            <person name="Lieberman T.D."/>
            <person name="Swanson P.K."/>
            <person name="Smith M."/>
            <person name="Roesemann S."/>
            <person name="Alexander J.E."/>
            <person name="Rich S.A."/>
            <person name="Livny J."/>
            <person name="Vlamakis H."/>
            <person name="Clish C."/>
            <person name="Bullock K."/>
            <person name="Deik A."/>
            <person name="Scott J."/>
            <person name="Pierce K.A."/>
            <person name="Xavier R.J."/>
            <person name="Alm E.J."/>
        </authorList>
    </citation>
    <scope>NUCLEOTIDE SEQUENCE [LARGE SCALE GENOMIC DNA]</scope>
    <source>
        <strain evidence="1 2">BIOML-A41</strain>
    </source>
</reference>
<proteinExistence type="predicted"/>
<dbReference type="Proteomes" id="UP000478493">
    <property type="component" value="Unassembled WGS sequence"/>
</dbReference>
<dbReference type="RefSeq" id="WP_130060891.1">
    <property type="nucleotide sequence ID" value="NZ_RCXR01000007.1"/>
</dbReference>
<dbReference type="AlphaFoldDB" id="A0A5M5M6R8"/>
<organism evidence="1 2">
    <name type="scientific">Bacteroides ovatus</name>
    <dbReference type="NCBI Taxonomy" id="28116"/>
    <lineage>
        <taxon>Bacteria</taxon>
        <taxon>Pseudomonadati</taxon>
        <taxon>Bacteroidota</taxon>
        <taxon>Bacteroidia</taxon>
        <taxon>Bacteroidales</taxon>
        <taxon>Bacteroidaceae</taxon>
        <taxon>Bacteroides</taxon>
    </lineage>
</organism>
<comment type="caution">
    <text evidence="1">The sequence shown here is derived from an EMBL/GenBank/DDBJ whole genome shotgun (WGS) entry which is preliminary data.</text>
</comment>
<name>A0A5M5M6R8_BACOV</name>
<protein>
    <submittedName>
        <fullName evidence="1">Uncharacterized protein</fullName>
    </submittedName>
</protein>
<sequence length="107" mass="12087">MANLQFTQITSQDLYASEIVVNSNFNIHLDRVSGSEIRIYQKTGSETESMDERTAESRGFDPVFLPGYIQSDSGKVFDYDFDALVYPKVIRIESYTEVTSGILTEAE</sequence>
<gene>
    <name evidence="1" type="ORF">F3B85_09635</name>
</gene>
<accession>A0A5M5M6R8</accession>
<evidence type="ECO:0000313" key="2">
    <source>
        <dbReference type="Proteomes" id="UP000478493"/>
    </source>
</evidence>
<evidence type="ECO:0000313" key="1">
    <source>
        <dbReference type="EMBL" id="KAA4538487.1"/>
    </source>
</evidence>
<dbReference type="EMBL" id="VWGP01000005">
    <property type="protein sequence ID" value="KAA4538487.1"/>
    <property type="molecule type" value="Genomic_DNA"/>
</dbReference>